<dbReference type="SUPFAM" id="SSF56436">
    <property type="entry name" value="C-type lectin-like"/>
    <property type="match status" value="1"/>
</dbReference>
<organism evidence="3 4">
    <name type="scientific">Ladona fulva</name>
    <name type="common">Scarce chaser dragonfly</name>
    <name type="synonym">Libellula fulva</name>
    <dbReference type="NCBI Taxonomy" id="123851"/>
    <lineage>
        <taxon>Eukaryota</taxon>
        <taxon>Metazoa</taxon>
        <taxon>Ecdysozoa</taxon>
        <taxon>Arthropoda</taxon>
        <taxon>Hexapoda</taxon>
        <taxon>Insecta</taxon>
        <taxon>Pterygota</taxon>
        <taxon>Palaeoptera</taxon>
        <taxon>Odonata</taxon>
        <taxon>Epiprocta</taxon>
        <taxon>Anisoptera</taxon>
        <taxon>Libelluloidea</taxon>
        <taxon>Libellulidae</taxon>
        <taxon>Ladona</taxon>
    </lineage>
</organism>
<dbReference type="SMART" id="SM00034">
    <property type="entry name" value="CLECT"/>
    <property type="match status" value="1"/>
</dbReference>
<dbReference type="PROSITE" id="PS50041">
    <property type="entry name" value="C_TYPE_LECTIN_2"/>
    <property type="match status" value="1"/>
</dbReference>
<gene>
    <name evidence="3" type="ORF">J437_LFUL013009</name>
</gene>
<protein>
    <recommendedName>
        <fullName evidence="2">C-type lectin domain-containing protein</fullName>
    </recommendedName>
</protein>
<proteinExistence type="predicted"/>
<keyword evidence="4" id="KW-1185">Reference proteome</keyword>
<evidence type="ECO:0000313" key="3">
    <source>
        <dbReference type="EMBL" id="KAG8237374.1"/>
    </source>
</evidence>
<feature type="region of interest" description="Disordered" evidence="1">
    <location>
        <begin position="1"/>
        <end position="26"/>
    </location>
</feature>
<evidence type="ECO:0000256" key="1">
    <source>
        <dbReference type="SAM" id="MobiDB-lite"/>
    </source>
</evidence>
<dbReference type="AlphaFoldDB" id="A0A8K0KN66"/>
<dbReference type="CDD" id="cd00037">
    <property type="entry name" value="CLECT"/>
    <property type="match status" value="1"/>
</dbReference>
<dbReference type="OrthoDB" id="2142683at2759"/>
<dbReference type="Gene3D" id="3.10.100.10">
    <property type="entry name" value="Mannose-Binding Protein A, subunit A"/>
    <property type="match status" value="1"/>
</dbReference>
<accession>A0A8K0KN66</accession>
<evidence type="ECO:0000313" key="4">
    <source>
        <dbReference type="Proteomes" id="UP000792457"/>
    </source>
</evidence>
<dbReference type="EMBL" id="KZ309164">
    <property type="protein sequence ID" value="KAG8237374.1"/>
    <property type="molecule type" value="Genomic_DNA"/>
</dbReference>
<comment type="caution">
    <text evidence="3">The sequence shown here is derived from an EMBL/GenBank/DDBJ whole genome shotgun (WGS) entry which is preliminary data.</text>
</comment>
<name>A0A8K0KN66_LADFU</name>
<feature type="domain" description="C-type lectin" evidence="2">
    <location>
        <begin position="56"/>
        <end position="183"/>
    </location>
</feature>
<sequence length="205" mass="22233">MVGSQWSPHRKQGEAPPNETPVEGGGVSETDLYLLGAIEKLAKRVERLESRLMRTEETLCYLFGRRAVDWKSANSECRKAGAVLAEFESTEEGSYVLSTIVERTDLRGAEYWTGGLNPGLLWIWSHGGRPVSAPLTTETPQGTPVVGGDKGGRCLKLAFKPSSAVRYAYEGSECAARLRFVCEDGGPDGEGAAGNALRRWRAGEV</sequence>
<reference evidence="3" key="1">
    <citation type="submission" date="2013-04" db="EMBL/GenBank/DDBJ databases">
        <authorList>
            <person name="Qu J."/>
            <person name="Murali S.C."/>
            <person name="Bandaranaike D."/>
            <person name="Bellair M."/>
            <person name="Blankenburg K."/>
            <person name="Chao H."/>
            <person name="Dinh H."/>
            <person name="Doddapaneni H."/>
            <person name="Downs B."/>
            <person name="Dugan-Rocha S."/>
            <person name="Elkadiri S."/>
            <person name="Gnanaolivu R.D."/>
            <person name="Hernandez B."/>
            <person name="Javaid M."/>
            <person name="Jayaseelan J.C."/>
            <person name="Lee S."/>
            <person name="Li M."/>
            <person name="Ming W."/>
            <person name="Munidasa M."/>
            <person name="Muniz J."/>
            <person name="Nguyen L."/>
            <person name="Ongeri F."/>
            <person name="Osuji N."/>
            <person name="Pu L.-L."/>
            <person name="Puazo M."/>
            <person name="Qu C."/>
            <person name="Quiroz J."/>
            <person name="Raj R."/>
            <person name="Weissenberger G."/>
            <person name="Xin Y."/>
            <person name="Zou X."/>
            <person name="Han Y."/>
            <person name="Richards S."/>
            <person name="Worley K."/>
            <person name="Muzny D."/>
            <person name="Gibbs R."/>
        </authorList>
    </citation>
    <scope>NUCLEOTIDE SEQUENCE</scope>
    <source>
        <strain evidence="3">Sampled in the wild</strain>
    </source>
</reference>
<dbReference type="InterPro" id="IPR016186">
    <property type="entry name" value="C-type_lectin-like/link_sf"/>
</dbReference>
<reference evidence="3" key="2">
    <citation type="submission" date="2017-10" db="EMBL/GenBank/DDBJ databases">
        <title>Ladona fulva Genome sequencing and assembly.</title>
        <authorList>
            <person name="Murali S."/>
            <person name="Richards S."/>
            <person name="Bandaranaike D."/>
            <person name="Bellair M."/>
            <person name="Blankenburg K."/>
            <person name="Chao H."/>
            <person name="Dinh H."/>
            <person name="Doddapaneni H."/>
            <person name="Dugan-Rocha S."/>
            <person name="Elkadiri S."/>
            <person name="Gnanaolivu R."/>
            <person name="Hernandez B."/>
            <person name="Skinner E."/>
            <person name="Javaid M."/>
            <person name="Lee S."/>
            <person name="Li M."/>
            <person name="Ming W."/>
            <person name="Munidasa M."/>
            <person name="Muniz J."/>
            <person name="Nguyen L."/>
            <person name="Hughes D."/>
            <person name="Osuji N."/>
            <person name="Pu L.-L."/>
            <person name="Puazo M."/>
            <person name="Qu C."/>
            <person name="Quiroz J."/>
            <person name="Raj R."/>
            <person name="Weissenberger G."/>
            <person name="Xin Y."/>
            <person name="Zou X."/>
            <person name="Han Y."/>
            <person name="Worley K."/>
            <person name="Muzny D."/>
            <person name="Gibbs R."/>
        </authorList>
    </citation>
    <scope>NUCLEOTIDE SEQUENCE</scope>
    <source>
        <strain evidence="3">Sampled in the wild</strain>
    </source>
</reference>
<dbReference type="Proteomes" id="UP000792457">
    <property type="component" value="Unassembled WGS sequence"/>
</dbReference>
<dbReference type="InterPro" id="IPR001304">
    <property type="entry name" value="C-type_lectin-like"/>
</dbReference>
<evidence type="ECO:0000259" key="2">
    <source>
        <dbReference type="PROSITE" id="PS50041"/>
    </source>
</evidence>
<dbReference type="InterPro" id="IPR016187">
    <property type="entry name" value="CTDL_fold"/>
</dbReference>
<dbReference type="Pfam" id="PF00059">
    <property type="entry name" value="Lectin_C"/>
    <property type="match status" value="1"/>
</dbReference>